<organism evidence="1 2">
    <name type="scientific">Archangium minus</name>
    <dbReference type="NCBI Taxonomy" id="83450"/>
    <lineage>
        <taxon>Bacteria</taxon>
        <taxon>Pseudomonadati</taxon>
        <taxon>Myxococcota</taxon>
        <taxon>Myxococcia</taxon>
        <taxon>Myxococcales</taxon>
        <taxon>Cystobacterineae</taxon>
        <taxon>Archangiaceae</taxon>
        <taxon>Archangium</taxon>
    </lineage>
</organism>
<keyword evidence="2" id="KW-1185">Reference proteome</keyword>
<proteinExistence type="predicted"/>
<evidence type="ECO:0000313" key="1">
    <source>
        <dbReference type="EMBL" id="WNG51617.1"/>
    </source>
</evidence>
<dbReference type="Proteomes" id="UP001611383">
    <property type="component" value="Chromosome"/>
</dbReference>
<reference evidence="1 2" key="1">
    <citation type="submission" date="2019-08" db="EMBL/GenBank/DDBJ databases">
        <title>Archangium and Cystobacter genomes.</title>
        <authorList>
            <person name="Chen I.-C.K."/>
            <person name="Wielgoss S."/>
        </authorList>
    </citation>
    <scope>NUCLEOTIDE SEQUENCE [LARGE SCALE GENOMIC DNA]</scope>
    <source>
        <strain evidence="1 2">Cbm 6</strain>
    </source>
</reference>
<name>A0ABY9X898_9BACT</name>
<sequence length="84" mass="9572">MRSIDWSQTPLGPVEGWPQSLRSLLSLLLTSPSPVFLWWGREFLLGTCAPALTLNMASIPPIRWLHCTWSFMAVMEVTRRPHPV</sequence>
<evidence type="ECO:0000313" key="2">
    <source>
        <dbReference type="Proteomes" id="UP001611383"/>
    </source>
</evidence>
<gene>
    <name evidence="1" type="ORF">F0U60_51465</name>
</gene>
<accession>A0ABY9X898</accession>
<protein>
    <submittedName>
        <fullName evidence="1">Uncharacterized protein</fullName>
    </submittedName>
</protein>
<dbReference type="RefSeq" id="WP_395811889.1">
    <property type="nucleotide sequence ID" value="NZ_CP043494.1"/>
</dbReference>
<dbReference type="EMBL" id="CP043494">
    <property type="protein sequence ID" value="WNG51617.1"/>
    <property type="molecule type" value="Genomic_DNA"/>
</dbReference>